<comment type="similarity">
    <text evidence="1">Belongs to the Cyclase 1 superfamily.</text>
</comment>
<feature type="chain" id="PRO_5029596927" evidence="2">
    <location>
        <begin position="23"/>
        <end position="285"/>
    </location>
</feature>
<dbReference type="Gene3D" id="3.50.30.50">
    <property type="entry name" value="Putative cyclase"/>
    <property type="match status" value="1"/>
</dbReference>
<dbReference type="Pfam" id="PF04199">
    <property type="entry name" value="Cyclase"/>
    <property type="match status" value="1"/>
</dbReference>
<organism evidence="3 4">
    <name type="scientific">Bugula neritina</name>
    <name type="common">Brown bryozoan</name>
    <name type="synonym">Sertularia neritina</name>
    <dbReference type="NCBI Taxonomy" id="10212"/>
    <lineage>
        <taxon>Eukaryota</taxon>
        <taxon>Metazoa</taxon>
        <taxon>Spiralia</taxon>
        <taxon>Lophotrochozoa</taxon>
        <taxon>Bryozoa</taxon>
        <taxon>Gymnolaemata</taxon>
        <taxon>Cheilostomatida</taxon>
        <taxon>Flustrina</taxon>
        <taxon>Buguloidea</taxon>
        <taxon>Bugulidae</taxon>
        <taxon>Bugula</taxon>
    </lineage>
</organism>
<sequence length="285" mass="30975">MSGTDLLHKVVFMLVAVSVVIGVQKVVDITHSLNEDNPRWPDGREFELNVISNGTDSTGGWYAYNDLLFTEHTGTHFDAPCHFAMFPGVYYSSSLPVERLVQPLSVINLQAQANYYRDYEATPNDIITFEKEFGKIPEGGIVIFDFGWSKYWKSFEAVYGSKSEDVTTFHFPGVGLSAAELLASRGVYGVGVDTPSVDYGPSLDFPVHRFLQGQNIFLLENVGNMSALPKGGDGVTLVVGAMKVDGGTGGPARLLALFEDTSSGNIPECALLTVTIVCQIIALFV</sequence>
<dbReference type="AlphaFoldDB" id="A0A7J7JJV1"/>
<evidence type="ECO:0000313" key="4">
    <source>
        <dbReference type="Proteomes" id="UP000593567"/>
    </source>
</evidence>
<protein>
    <submittedName>
        <fullName evidence="3">KynB</fullName>
    </submittedName>
</protein>
<dbReference type="EMBL" id="VXIV02002408">
    <property type="protein sequence ID" value="KAF6025884.1"/>
    <property type="molecule type" value="Genomic_DNA"/>
</dbReference>
<dbReference type="SUPFAM" id="SSF102198">
    <property type="entry name" value="Putative cyclase"/>
    <property type="match status" value="1"/>
</dbReference>
<accession>A0A7J7JJV1</accession>
<reference evidence="3" key="1">
    <citation type="submission" date="2020-06" db="EMBL/GenBank/DDBJ databases">
        <title>Draft genome of Bugula neritina, a colonial animal packing powerful symbionts and potential medicines.</title>
        <authorList>
            <person name="Rayko M."/>
        </authorList>
    </citation>
    <scope>NUCLEOTIDE SEQUENCE [LARGE SCALE GENOMIC DNA]</scope>
    <source>
        <strain evidence="3">Kwan_BN1</strain>
    </source>
</reference>
<keyword evidence="4" id="KW-1185">Reference proteome</keyword>
<dbReference type="GO" id="GO:0019441">
    <property type="term" value="P:L-tryptophan catabolic process to kynurenine"/>
    <property type="evidence" value="ECO:0007669"/>
    <property type="project" value="InterPro"/>
</dbReference>
<dbReference type="PANTHER" id="PTHR31118">
    <property type="entry name" value="CYCLASE-LIKE PROTEIN 2"/>
    <property type="match status" value="1"/>
</dbReference>
<dbReference type="Proteomes" id="UP000593567">
    <property type="component" value="Unassembled WGS sequence"/>
</dbReference>
<evidence type="ECO:0000256" key="2">
    <source>
        <dbReference type="SAM" id="SignalP"/>
    </source>
</evidence>
<evidence type="ECO:0000256" key="1">
    <source>
        <dbReference type="ARBA" id="ARBA00007865"/>
    </source>
</evidence>
<dbReference type="InterPro" id="IPR007325">
    <property type="entry name" value="KFase/CYL"/>
</dbReference>
<dbReference type="GO" id="GO:0004061">
    <property type="term" value="F:arylformamidase activity"/>
    <property type="evidence" value="ECO:0007669"/>
    <property type="project" value="InterPro"/>
</dbReference>
<comment type="caution">
    <text evidence="3">The sequence shown here is derived from an EMBL/GenBank/DDBJ whole genome shotgun (WGS) entry which is preliminary data.</text>
</comment>
<keyword evidence="2" id="KW-0732">Signal</keyword>
<feature type="signal peptide" evidence="2">
    <location>
        <begin position="1"/>
        <end position="22"/>
    </location>
</feature>
<dbReference type="InterPro" id="IPR037175">
    <property type="entry name" value="KFase_sf"/>
</dbReference>
<dbReference type="OrthoDB" id="7108654at2759"/>
<name>A0A7J7JJV1_BUGNE</name>
<dbReference type="PANTHER" id="PTHR31118:SF12">
    <property type="entry name" value="CYCLASE-LIKE PROTEIN 2"/>
    <property type="match status" value="1"/>
</dbReference>
<proteinExistence type="inferred from homology"/>
<gene>
    <name evidence="3" type="ORF">EB796_015809</name>
</gene>
<evidence type="ECO:0000313" key="3">
    <source>
        <dbReference type="EMBL" id="KAF6025884.1"/>
    </source>
</evidence>